<feature type="region of interest" description="Disordered" evidence="1">
    <location>
        <begin position="931"/>
        <end position="950"/>
    </location>
</feature>
<dbReference type="InterPro" id="IPR049109">
    <property type="entry name" value="TARSH/FNDC1_C"/>
</dbReference>
<evidence type="ECO:0000313" key="4">
    <source>
        <dbReference type="Proteomes" id="UP000677803"/>
    </source>
</evidence>
<reference evidence="3" key="1">
    <citation type="submission" date="2021-05" db="EMBL/GenBank/DDBJ databases">
        <authorList>
            <person name="Tigano A."/>
        </authorList>
    </citation>
    <scope>NUCLEOTIDE SEQUENCE</scope>
</reference>
<name>A0A8S4B476_9TELE</name>
<feature type="compositionally biased region" description="Polar residues" evidence="1">
    <location>
        <begin position="543"/>
        <end position="557"/>
    </location>
</feature>
<feature type="compositionally biased region" description="Low complexity" evidence="1">
    <location>
        <begin position="831"/>
        <end position="842"/>
    </location>
</feature>
<feature type="compositionally biased region" description="Low complexity" evidence="1">
    <location>
        <begin position="1160"/>
        <end position="1176"/>
    </location>
</feature>
<feature type="region of interest" description="Disordered" evidence="1">
    <location>
        <begin position="71"/>
        <end position="193"/>
    </location>
</feature>
<dbReference type="InterPro" id="IPR003961">
    <property type="entry name" value="FN3_dom"/>
</dbReference>
<feature type="compositionally biased region" description="Polar residues" evidence="1">
    <location>
        <begin position="907"/>
        <end position="920"/>
    </location>
</feature>
<dbReference type="InterPro" id="IPR036116">
    <property type="entry name" value="FN3_sf"/>
</dbReference>
<feature type="region of interest" description="Disordered" evidence="1">
    <location>
        <begin position="470"/>
        <end position="920"/>
    </location>
</feature>
<dbReference type="InterPro" id="IPR013783">
    <property type="entry name" value="Ig-like_fold"/>
</dbReference>
<feature type="compositionally biased region" description="Polar residues" evidence="1">
    <location>
        <begin position="711"/>
        <end position="738"/>
    </location>
</feature>
<feature type="compositionally biased region" description="Polar residues" evidence="1">
    <location>
        <begin position="804"/>
        <end position="830"/>
    </location>
</feature>
<dbReference type="SMART" id="SM00060">
    <property type="entry name" value="FN3"/>
    <property type="match status" value="3"/>
</dbReference>
<feature type="compositionally biased region" description="Basic and acidic residues" evidence="1">
    <location>
        <begin position="123"/>
        <end position="136"/>
    </location>
</feature>
<gene>
    <name evidence="3" type="ORF">MMEN_LOCUS11655</name>
</gene>
<dbReference type="PANTHER" id="PTHR23197:SF8">
    <property type="entry name" value="FIBRONECTIN TYPE III DOMAIN-CONTAINING PROTEIN 1"/>
    <property type="match status" value="1"/>
</dbReference>
<feature type="compositionally biased region" description="Basic and acidic residues" evidence="1">
    <location>
        <begin position="861"/>
        <end position="884"/>
    </location>
</feature>
<dbReference type="Gene3D" id="2.60.40.10">
    <property type="entry name" value="Immunoglobulins"/>
    <property type="match status" value="3"/>
</dbReference>
<feature type="compositionally biased region" description="Low complexity" evidence="1">
    <location>
        <begin position="572"/>
        <end position="633"/>
    </location>
</feature>
<feature type="compositionally biased region" description="Basic and acidic residues" evidence="1">
    <location>
        <begin position="1050"/>
        <end position="1060"/>
    </location>
</feature>
<organism evidence="3 4">
    <name type="scientific">Menidia menidia</name>
    <name type="common">Atlantic silverside</name>
    <dbReference type="NCBI Taxonomy" id="238744"/>
    <lineage>
        <taxon>Eukaryota</taxon>
        <taxon>Metazoa</taxon>
        <taxon>Chordata</taxon>
        <taxon>Craniata</taxon>
        <taxon>Vertebrata</taxon>
        <taxon>Euteleostomi</taxon>
        <taxon>Actinopterygii</taxon>
        <taxon>Neopterygii</taxon>
        <taxon>Teleostei</taxon>
        <taxon>Neoteleostei</taxon>
        <taxon>Acanthomorphata</taxon>
        <taxon>Ovalentaria</taxon>
        <taxon>Atherinomorphae</taxon>
        <taxon>Atheriniformes</taxon>
        <taxon>Atherinopsidae</taxon>
        <taxon>Menidiinae</taxon>
        <taxon>Menidia</taxon>
    </lineage>
</organism>
<dbReference type="CDD" id="cd00063">
    <property type="entry name" value="FN3"/>
    <property type="match status" value="3"/>
</dbReference>
<feature type="domain" description="Fibronectin type-III" evidence="2">
    <location>
        <begin position="1553"/>
        <end position="1647"/>
    </location>
</feature>
<proteinExistence type="predicted"/>
<keyword evidence="4" id="KW-1185">Reference proteome</keyword>
<dbReference type="PROSITE" id="PS50853">
    <property type="entry name" value="FN3"/>
    <property type="match status" value="3"/>
</dbReference>
<feature type="compositionally biased region" description="Low complexity" evidence="1">
    <location>
        <begin position="1031"/>
        <end position="1049"/>
    </location>
</feature>
<dbReference type="OrthoDB" id="6129306at2759"/>
<feature type="compositionally biased region" description="Low complexity" evidence="1">
    <location>
        <begin position="770"/>
        <end position="784"/>
    </location>
</feature>
<feature type="compositionally biased region" description="Polar residues" evidence="1">
    <location>
        <begin position="388"/>
        <end position="413"/>
    </location>
</feature>
<feature type="compositionally biased region" description="Low complexity" evidence="1">
    <location>
        <begin position="71"/>
        <end position="82"/>
    </location>
</feature>
<protein>
    <submittedName>
        <fullName evidence="3">(Atlantic silverside) hypothetical protein</fullName>
    </submittedName>
</protein>
<feature type="compositionally biased region" description="Polar residues" evidence="1">
    <location>
        <begin position="847"/>
        <end position="860"/>
    </location>
</feature>
<sequence length="1789" mass="194118">MDKVFRESWEPSIHLDGRPVDRFIISSNKPARSHRFTKVSKDSRSHLLEDVDPDWVNLDGFAVVGNVPVSNSSTGSVRSSQVAQRNHSTAERTTRVNGSPHSVGVTYTRAHRRAPQSSSGPRQPERAVARPPLLEKTRHHQIKPQADQRKRHTPKLTSESVHVVSLQAQKAQGQSTPANKAVPSKTSTPEPPEYEARDISVRVMSPKSVLISWVDPAVEMGKVASEASRSYTVRFREKGESARWEYKDSTQRRLMIDTLSADGMYEFSVRISQGEKHGKWSVSVFQRTPESAPSGAPENFEVKPLRGKGTAVIATWDPPEEPNGRIREYILSYAPAMKPFGMKSTTYRGSTTTATIDGLTPGERYVFKIRATNRRGMGPQSKAFSVAMPQSGSAASSLLKTKNSQRTDSSSEQDTNHEEYNLESTDALEQLTTTSQPRPGMPLNRRVRPLSQTRSYHSIFSSVRGSVRNVVNRDSTRGRATEDEEQEQAKRSTTPPPVEETLFAEVGLETKEPDNDVSPISEDVEGYGERLTTETPSLKVLTPSPTKPVQVSPNQPNRRPFKIRVHKKAESKATSPSSSSGTSSLSNLPSSSSDTSSIPSVSVKTSQSLPSSSSSASFSATSSSSSSHIQESAASRKDYVSSTHPETQNKYNEPNIAPQKPSTSGVRETNSQQTDSAKTGRGSTSSVRSPSFGSRYGNGKRHPGVLLRGNLTRTLNGYKPATSTQVNLPDSTHSQVTSHTRDSAKTLSTLTERTQNRETSNTFNSKESRTSSASNSGSQTSSDSFAFEKSQSTSESRYRDSVIVQGTNPSTSNRRAINPLTAATSGSSQLASRRGSYSSAASFDTPDLQSSHPSPDQGASSRDRNDDSSYKNAEPGETKAEKPTLRSTTKPTVKGENEEERKDESTNGKSAISRSRVSQSFSERFPWLATRYPGRLGSNTRATSSRQNSKIPFTRVSSSIGAGRPILRGTQPRVSGAVGATGVSLIQETGEGLQTPSTHDTLKDGIGGGLVKLSLTNQNTASSESRNTPTSSVSAASASSNSDAQQSSSLHKDSIHKEISDTNSNDNYKDSISERSGGGAKQDADPEAAQKNPAITSAVQRNTDDNEGLSTRKASSRTRSGMSSGMGMNGRMRSLILNRRGSGSRPSIKLQTAQNSRLGASTSDSTPSSSDSSSASHLPRSVLTSDLDRGSGTILTKAGSNSHTTLSSSSMRESLRNHGSRLRSPISRGKPSNEGGFKPGNGNVGKYGQPNLATTSEKESASSRGTSKAAGQRFITGPDGTKWVVDLEQGVLLNQDGQVLQDSQGKPKRVVLGEDGRTIFDHRGSPLVSQEGIALFGHGRDSQPVVNPKDKVLMVGGKPVLGLDIIHPKTITTTTTGAPTTTVEPTYTEWTTEESTTAMPYPTCPPGTFSKTDEYGYPVVDLEGILDCYPEEDSSGMEMDHMLTVSMVPDALALEKDEMFIQTTLPPSTTSTTTTEIPIPVPQTRPVNKGPSSEFDLSGKKRFIAPFVNYIQKDPGAPCSLTEALEYLQVDVLEGLIEKDSASANQKQPPKNKPHNFTVVAMEGCHSFIILDWARPLKDDMVSGYLVHSASYDDVINNRWSTRASSGTHLPVENLKPNSRYYFKVQAKNVFGLGPFSDTLTYVTESDDPLLIARPPSGEPIWIPFNFKYNPGHSSCKGSQYVKRTWYKKFVGVVLCNSLRYKIFMGDGLRGHFYSIGDTVGQGEDHCQFVDSYKDGRTGPAYLSNNLPSAQGFYRAYRQEPVLFGVIGRQSAHPFVGWYECGVPIPGKW</sequence>
<feature type="region of interest" description="Disordered" evidence="1">
    <location>
        <begin position="374"/>
        <end position="454"/>
    </location>
</feature>
<feature type="compositionally biased region" description="Polar residues" evidence="1">
    <location>
        <begin position="937"/>
        <end position="950"/>
    </location>
</feature>
<feature type="domain" description="Fibronectin type-III" evidence="2">
    <location>
        <begin position="296"/>
        <end position="391"/>
    </location>
</feature>
<feature type="compositionally biased region" description="Low complexity" evidence="1">
    <location>
        <begin position="1200"/>
        <end position="1212"/>
    </location>
</feature>
<feature type="region of interest" description="Disordered" evidence="1">
    <location>
        <begin position="1465"/>
        <end position="1492"/>
    </location>
</feature>
<feature type="compositionally biased region" description="Basic residues" evidence="1">
    <location>
        <begin position="559"/>
        <end position="569"/>
    </location>
</feature>
<dbReference type="Pfam" id="PF00041">
    <property type="entry name" value="fn3"/>
    <property type="match status" value="2"/>
</dbReference>
<feature type="compositionally biased region" description="Polar residues" evidence="1">
    <location>
        <begin position="640"/>
        <end position="652"/>
    </location>
</feature>
<comment type="caution">
    <text evidence="3">The sequence shown here is derived from an EMBL/GenBank/DDBJ whole genome shotgun (WGS) entry which is preliminary data.</text>
</comment>
<feature type="region of interest" description="Disordered" evidence="1">
    <location>
        <begin position="1018"/>
        <end position="1275"/>
    </location>
</feature>
<dbReference type="Pfam" id="PF21731">
    <property type="entry name" value="TARSH_C"/>
    <property type="match status" value="1"/>
</dbReference>
<feature type="compositionally biased region" description="Basic and acidic residues" evidence="1">
    <location>
        <begin position="893"/>
        <end position="906"/>
    </location>
</feature>
<dbReference type="Proteomes" id="UP000677803">
    <property type="component" value="Unassembled WGS sequence"/>
</dbReference>
<feature type="compositionally biased region" description="Low complexity" evidence="1">
    <location>
        <begin position="1465"/>
        <end position="1484"/>
    </location>
</feature>
<feature type="compositionally biased region" description="Polar residues" evidence="1">
    <location>
        <begin position="155"/>
        <end position="188"/>
    </location>
</feature>
<dbReference type="SUPFAM" id="SSF49265">
    <property type="entry name" value="Fibronectin type III"/>
    <property type="match status" value="2"/>
</dbReference>
<feature type="domain" description="Fibronectin type-III" evidence="2">
    <location>
        <begin position="195"/>
        <end position="291"/>
    </location>
</feature>
<evidence type="ECO:0000256" key="1">
    <source>
        <dbReference type="SAM" id="MobiDB-lite"/>
    </source>
</evidence>
<feature type="compositionally biased region" description="Low complexity" evidence="1">
    <location>
        <begin position="1117"/>
        <end position="1134"/>
    </location>
</feature>
<feature type="compositionally biased region" description="Polar residues" evidence="1">
    <location>
        <begin position="660"/>
        <end position="692"/>
    </location>
</feature>
<dbReference type="PANTHER" id="PTHR23197">
    <property type="entry name" value="TARSH-RELATED FIBRONECTIN DOMAIN-CONTAINING"/>
    <property type="match status" value="1"/>
</dbReference>
<feature type="compositionally biased region" description="Polar residues" evidence="1">
    <location>
        <begin position="1018"/>
        <end position="1030"/>
    </location>
</feature>
<dbReference type="PRINTS" id="PR00014">
    <property type="entry name" value="FNTYPEIII"/>
</dbReference>
<feature type="compositionally biased region" description="Polar residues" evidence="1">
    <location>
        <begin position="1149"/>
        <end position="1159"/>
    </location>
</feature>
<accession>A0A8S4B476</accession>
<evidence type="ECO:0000259" key="2">
    <source>
        <dbReference type="PROSITE" id="PS50853"/>
    </source>
</evidence>
<evidence type="ECO:0000313" key="3">
    <source>
        <dbReference type="EMBL" id="CAG5927976.1"/>
    </source>
</evidence>
<feature type="compositionally biased region" description="Polar residues" evidence="1">
    <location>
        <begin position="745"/>
        <end position="765"/>
    </location>
</feature>
<dbReference type="EMBL" id="CAJRST010012224">
    <property type="protein sequence ID" value="CAG5927976.1"/>
    <property type="molecule type" value="Genomic_DNA"/>
</dbReference>